<comment type="similarity">
    <text evidence="1">Belongs to the glycosyl hydrolase 13 family.</text>
</comment>
<dbReference type="SUPFAM" id="SSF51445">
    <property type="entry name" value="(Trans)glycosidases"/>
    <property type="match status" value="1"/>
</dbReference>
<dbReference type="PANTHER" id="PTHR43002">
    <property type="entry name" value="GLYCOGEN DEBRANCHING ENZYME"/>
    <property type="match status" value="1"/>
</dbReference>
<name>A0A6J6H2L3_9ZZZZ</name>
<dbReference type="SUPFAM" id="SSF51011">
    <property type="entry name" value="Glycosyl hydrolase domain"/>
    <property type="match status" value="1"/>
</dbReference>
<feature type="region of interest" description="Disordered" evidence="4">
    <location>
        <begin position="460"/>
        <end position="485"/>
    </location>
</feature>
<evidence type="ECO:0000259" key="5">
    <source>
        <dbReference type="SMART" id="SM00642"/>
    </source>
</evidence>
<protein>
    <submittedName>
        <fullName evidence="6">Unannotated protein</fullName>
    </submittedName>
</protein>
<dbReference type="AlphaFoldDB" id="A0A6J6H2L3"/>
<evidence type="ECO:0000313" key="6">
    <source>
        <dbReference type="EMBL" id="CAB4605465.1"/>
    </source>
</evidence>
<evidence type="ECO:0000256" key="4">
    <source>
        <dbReference type="SAM" id="MobiDB-lite"/>
    </source>
</evidence>
<dbReference type="InterPro" id="IPR017853">
    <property type="entry name" value="GH"/>
</dbReference>
<dbReference type="InterPro" id="IPR014756">
    <property type="entry name" value="Ig_E-set"/>
</dbReference>
<accession>A0A6J6H2L3</accession>
<dbReference type="InterPro" id="IPR013780">
    <property type="entry name" value="Glyco_hydro_b"/>
</dbReference>
<sequence length="683" mass="75672">MPTPAMPAPGTMGVTLDNGVGTIRVYSETATSIELCLLNTDDPRTVDTAVPLTQGADFIWSASHPDLKVGAKYALRVDGPEGPRNRFNNSLFLIDPFARGVVRESAREYHCVVVGEEFDWQGVGKPNIPLEDLVIYEAHARGLTRGNKQLPDDLRGTYAALGHESTIAHLKKIGVNAVELLPIQLLISEPHLIKNGLINYWGYNTINFFAPHHRYATAAAIQAGPEAIIAELKTAIRELHRNGIEVIMDVVYNHTAEGGAGGLTYSYRGIDNSSYYRQDDNGHYHDTTGCGNSLNFANPQVINLVLESLRYWTNEMQVDGYRFDLATTLARNEINHFDPNHPLLAEINADPNFTNTKMIVEPWDVGLGGWQTGNFPDRFSEWNDRFRDSTRRFWLTDIAAARNGGSHWNGVADLATRLSGSRDIVDGPSGPLGGVNFITAHDGFCLHDLVSYNVKHNNANGEGNRDGANNNSSFNHGHEGEGASEEIRVQRRKAIRNMLATLLLSSGIPMVTAGDERGKTQNGNNNAYCQDSVMTWLNWDLTRQQQDLEETFSFLTKLRRDNPVLRSRTFGDFNTADENHDLIKWYNAAGEIMSDDDWHNPECRTISRYSQRVFPDGSHNSILLVIHGSETSTKVTLPSVDGASQFELLWNSAHEVPQVADSKQEVGTGVEVSGTSIQLFTVL</sequence>
<feature type="domain" description="Glycosyl hydrolase family 13 catalytic" evidence="5">
    <location>
        <begin position="133"/>
        <end position="559"/>
    </location>
</feature>
<dbReference type="InterPro" id="IPR013783">
    <property type="entry name" value="Ig-like_fold"/>
</dbReference>
<reference evidence="6" key="1">
    <citation type="submission" date="2020-05" db="EMBL/GenBank/DDBJ databases">
        <authorList>
            <person name="Chiriac C."/>
            <person name="Salcher M."/>
            <person name="Ghai R."/>
            <person name="Kavagutti S V."/>
        </authorList>
    </citation>
    <scope>NUCLEOTIDE SEQUENCE</scope>
</reference>
<dbReference type="CDD" id="cd11326">
    <property type="entry name" value="AmyAc_Glg_debranch"/>
    <property type="match status" value="1"/>
</dbReference>
<dbReference type="Gene3D" id="2.60.40.10">
    <property type="entry name" value="Immunoglobulins"/>
    <property type="match status" value="1"/>
</dbReference>
<keyword evidence="3" id="KW-0326">Glycosidase</keyword>
<dbReference type="InterPro" id="IPR004193">
    <property type="entry name" value="Glyco_hydro_13_N"/>
</dbReference>
<feature type="compositionally biased region" description="Basic and acidic residues" evidence="4">
    <location>
        <begin position="476"/>
        <end position="485"/>
    </location>
</feature>
<feature type="compositionally biased region" description="Polar residues" evidence="4">
    <location>
        <begin position="460"/>
        <end position="475"/>
    </location>
</feature>
<dbReference type="GO" id="GO:0004135">
    <property type="term" value="F:amylo-alpha-1,6-glucosidase activity"/>
    <property type="evidence" value="ECO:0007669"/>
    <property type="project" value="InterPro"/>
</dbReference>
<dbReference type="InterPro" id="IPR011837">
    <property type="entry name" value="Glycogen_debranch_GlgX"/>
</dbReference>
<dbReference type="EMBL" id="CAEZUU010000009">
    <property type="protein sequence ID" value="CAB4605465.1"/>
    <property type="molecule type" value="Genomic_DNA"/>
</dbReference>
<keyword evidence="2" id="KW-0378">Hydrolase</keyword>
<evidence type="ECO:0000256" key="2">
    <source>
        <dbReference type="ARBA" id="ARBA00022801"/>
    </source>
</evidence>
<dbReference type="InterPro" id="IPR044505">
    <property type="entry name" value="GlgX_Isoamylase_N_E_set"/>
</dbReference>
<dbReference type="InterPro" id="IPR006047">
    <property type="entry name" value="GH13_cat_dom"/>
</dbReference>
<dbReference type="CDD" id="cd02856">
    <property type="entry name" value="E_set_GDE_Isoamylase_N"/>
    <property type="match status" value="1"/>
</dbReference>
<dbReference type="NCBIfam" id="TIGR02100">
    <property type="entry name" value="glgX_debranch"/>
    <property type="match status" value="1"/>
</dbReference>
<evidence type="ECO:0000256" key="1">
    <source>
        <dbReference type="ARBA" id="ARBA00008061"/>
    </source>
</evidence>
<evidence type="ECO:0000256" key="3">
    <source>
        <dbReference type="ARBA" id="ARBA00023295"/>
    </source>
</evidence>
<dbReference type="Pfam" id="PF02922">
    <property type="entry name" value="CBM_48"/>
    <property type="match status" value="1"/>
</dbReference>
<proteinExistence type="inferred from homology"/>
<dbReference type="GO" id="GO:0005980">
    <property type="term" value="P:glycogen catabolic process"/>
    <property type="evidence" value="ECO:0007669"/>
    <property type="project" value="InterPro"/>
</dbReference>
<dbReference type="SUPFAM" id="SSF81296">
    <property type="entry name" value="E set domains"/>
    <property type="match status" value="1"/>
</dbReference>
<dbReference type="Gene3D" id="2.60.40.1180">
    <property type="entry name" value="Golgi alpha-mannosidase II"/>
    <property type="match status" value="1"/>
</dbReference>
<dbReference type="SMART" id="SM00642">
    <property type="entry name" value="Aamy"/>
    <property type="match status" value="1"/>
</dbReference>
<dbReference type="Gene3D" id="3.20.20.80">
    <property type="entry name" value="Glycosidases"/>
    <property type="match status" value="1"/>
</dbReference>
<gene>
    <name evidence="6" type="ORF">UFOPK1857_00100</name>
</gene>
<organism evidence="6">
    <name type="scientific">freshwater metagenome</name>
    <dbReference type="NCBI Taxonomy" id="449393"/>
    <lineage>
        <taxon>unclassified sequences</taxon>
        <taxon>metagenomes</taxon>
        <taxon>ecological metagenomes</taxon>
    </lineage>
</organism>